<keyword evidence="3" id="KW-1185">Reference proteome</keyword>
<dbReference type="EMBL" id="CAJPDS010000040">
    <property type="protein sequence ID" value="CAF9925949.1"/>
    <property type="molecule type" value="Genomic_DNA"/>
</dbReference>
<evidence type="ECO:0000313" key="3">
    <source>
        <dbReference type="Proteomes" id="UP000664521"/>
    </source>
</evidence>
<dbReference type="GO" id="GO:0008270">
    <property type="term" value="F:zinc ion binding"/>
    <property type="evidence" value="ECO:0007669"/>
    <property type="project" value="InterPro"/>
</dbReference>
<feature type="region of interest" description="Disordered" evidence="1">
    <location>
        <begin position="189"/>
        <end position="210"/>
    </location>
</feature>
<reference evidence="2" key="1">
    <citation type="submission" date="2021-03" db="EMBL/GenBank/DDBJ databases">
        <authorList>
            <person name="Tagirdzhanova G."/>
        </authorList>
    </citation>
    <scope>NUCLEOTIDE SEQUENCE</scope>
</reference>
<evidence type="ECO:0000256" key="1">
    <source>
        <dbReference type="SAM" id="MobiDB-lite"/>
    </source>
</evidence>
<dbReference type="GO" id="GO:0003676">
    <property type="term" value="F:nucleic acid binding"/>
    <property type="evidence" value="ECO:0007669"/>
    <property type="project" value="InterPro"/>
</dbReference>
<evidence type="ECO:0008006" key="4">
    <source>
        <dbReference type="Google" id="ProtNLM"/>
    </source>
</evidence>
<feature type="compositionally biased region" description="Basic residues" evidence="1">
    <location>
        <begin position="200"/>
        <end position="210"/>
    </location>
</feature>
<dbReference type="AlphaFoldDB" id="A0A8H3FM83"/>
<sequence length="271" mass="31130">MEAGPAPPDAATASTDDDFGRRRPVLILTRENQEVWFRLMKIWLLGDGLWTGVTEPTLALMSANIDIPKDAKAQYHLVTCIGAEDRERTADLTTAKDIWTQPGYEILISESSRIQSLLKSLPEEYFVVRDTLDVQGEENHEIVIRKLQEKEAALNRQAGDTTKAAEATKETAMYVKPRHHHRRHFFSFDASMPDAPRNRGERRRAARSTRPRTCYICESPKHTARTCPLREKLKKFVKKQLAKEKKKRNKKNEKQKSKNHALIAEDNHFES</sequence>
<feature type="compositionally biased region" description="Basic residues" evidence="1">
    <location>
        <begin position="238"/>
        <end position="259"/>
    </location>
</feature>
<comment type="caution">
    <text evidence="2">The sequence shown here is derived from an EMBL/GenBank/DDBJ whole genome shotgun (WGS) entry which is preliminary data.</text>
</comment>
<proteinExistence type="predicted"/>
<protein>
    <recommendedName>
        <fullName evidence="4">CCHC-type domain-containing protein</fullName>
    </recommendedName>
</protein>
<feature type="region of interest" description="Disordered" evidence="1">
    <location>
        <begin position="238"/>
        <end position="271"/>
    </location>
</feature>
<organism evidence="2 3">
    <name type="scientific">Heterodermia speciosa</name>
    <dbReference type="NCBI Taxonomy" id="116794"/>
    <lineage>
        <taxon>Eukaryota</taxon>
        <taxon>Fungi</taxon>
        <taxon>Dikarya</taxon>
        <taxon>Ascomycota</taxon>
        <taxon>Pezizomycotina</taxon>
        <taxon>Lecanoromycetes</taxon>
        <taxon>OSLEUM clade</taxon>
        <taxon>Lecanoromycetidae</taxon>
        <taxon>Caliciales</taxon>
        <taxon>Physciaceae</taxon>
        <taxon>Heterodermia</taxon>
    </lineage>
</organism>
<dbReference type="InterPro" id="IPR036875">
    <property type="entry name" value="Znf_CCHC_sf"/>
</dbReference>
<dbReference type="SUPFAM" id="SSF57756">
    <property type="entry name" value="Retrovirus zinc finger-like domains"/>
    <property type="match status" value="1"/>
</dbReference>
<evidence type="ECO:0000313" key="2">
    <source>
        <dbReference type="EMBL" id="CAF9925949.1"/>
    </source>
</evidence>
<dbReference type="Proteomes" id="UP000664521">
    <property type="component" value="Unassembled WGS sequence"/>
</dbReference>
<accession>A0A8H3FM83</accession>
<gene>
    <name evidence="2" type="ORF">HETSPECPRED_006213</name>
</gene>
<name>A0A8H3FM83_9LECA</name>